<accession>A0ABY2SFB8</accession>
<dbReference type="EMBL" id="SZPQ01000041">
    <property type="protein sequence ID" value="TKI03591.1"/>
    <property type="molecule type" value="Genomic_DNA"/>
</dbReference>
<dbReference type="Proteomes" id="UP000305202">
    <property type="component" value="Unassembled WGS sequence"/>
</dbReference>
<keyword evidence="2" id="KW-1185">Reference proteome</keyword>
<evidence type="ECO:0000313" key="1">
    <source>
        <dbReference type="EMBL" id="TKI03591.1"/>
    </source>
</evidence>
<name>A0ABY2SFB8_9HYPH</name>
<evidence type="ECO:0000313" key="2">
    <source>
        <dbReference type="Proteomes" id="UP000305202"/>
    </source>
</evidence>
<protein>
    <recommendedName>
        <fullName evidence="3">Bacteriophage protein</fullName>
    </recommendedName>
</protein>
<sequence>MMTGDQSDMYARLRALLPAGWFGDDNPILDAVLYGCANSLSWAYTLYAYAVRQTRIKTATDGFLDLIAADFFGQDGLPRAANQGDASYLNKIVVNMFRERGTRKSVSSVLYDLTGRYPLIFEPERPADTGGYGAGAGYRLGGGYGSLLMPYQAFVTAYRPVGTGIPSIAGYGISTSGYSVANQGEYASLDMVQGGVTDTDIYDAISSVKMEGTIAWTRILSNPEPTPTRIGVDYTVGESIVY</sequence>
<comment type="caution">
    <text evidence="1">The sequence shown here is derived from an EMBL/GenBank/DDBJ whole genome shotgun (WGS) entry which is preliminary data.</text>
</comment>
<dbReference type="PIRSF" id="PIRSF028438">
    <property type="entry name" value="UCP028438"/>
    <property type="match status" value="1"/>
</dbReference>
<gene>
    <name evidence="1" type="ORF">FCN80_21170</name>
</gene>
<dbReference type="InterPro" id="IPR016884">
    <property type="entry name" value="UCP028438"/>
</dbReference>
<evidence type="ECO:0008006" key="3">
    <source>
        <dbReference type="Google" id="ProtNLM"/>
    </source>
</evidence>
<organism evidence="1 2">
    <name type="scientific">Martelella alba</name>
    <dbReference type="NCBI Taxonomy" id="2590451"/>
    <lineage>
        <taxon>Bacteria</taxon>
        <taxon>Pseudomonadati</taxon>
        <taxon>Pseudomonadota</taxon>
        <taxon>Alphaproteobacteria</taxon>
        <taxon>Hyphomicrobiales</taxon>
        <taxon>Aurantimonadaceae</taxon>
        <taxon>Martelella</taxon>
    </lineage>
</organism>
<proteinExistence type="predicted"/>
<reference evidence="1 2" key="1">
    <citation type="submission" date="2019-04" db="EMBL/GenBank/DDBJ databases">
        <authorList>
            <person name="Li M."/>
            <person name="Gao C."/>
        </authorList>
    </citation>
    <scope>NUCLEOTIDE SEQUENCE [LARGE SCALE GENOMIC DNA]</scope>
    <source>
        <strain evidence="1 2">BGMRC 2031</strain>
    </source>
</reference>